<evidence type="ECO:0000313" key="8">
    <source>
        <dbReference type="Proteomes" id="UP000198606"/>
    </source>
</evidence>
<dbReference type="GO" id="GO:1904680">
    <property type="term" value="F:peptide transmembrane transporter activity"/>
    <property type="evidence" value="ECO:0007669"/>
    <property type="project" value="TreeGrafter"/>
</dbReference>
<feature type="domain" description="Solute-binding protein family 5" evidence="6">
    <location>
        <begin position="83"/>
        <end position="444"/>
    </location>
</feature>
<sequence length="537" mass="59698">MSYRKSATGPAAGLRTTLSALVAALLLSGVAGASAEPVRGGTLGLVAQPEPPALVHALVSHVSTQYVSGKVLQSLLAFDHGLKPIPVLARSWQVSDDRLTWTFDLQEGVKWHDGQPFTAADVVFSLRDFYPAVDPRQRSLYEEYFDNVEASGPLQVRIQLKKVFSPLLDSLGSGLRPIVAKHLYDGKGDYRANPVNLNPIGTGPFVFKEWKRGAYIRLERNADYWKAGLPYLDAVVFHVIPDAASRAVAFERGDVKALRSGDADYADLSRLAALPDVVRSEKGWELFHGQAFLQINTRKPGLDNAKVREAILLSLDRQFIVDNIFFGTGSPSQGVFAPGSPEHDPQLPQHDYNPAKARQLIEESGVDVSKLRLRLLNGEKGGAWERLAEYTRQALLPLGIKVQVVTSDSATWYQRVSDWEFDLTYNFIFQVGDPYLSTAYLYRSDNIVKGSPWGNVGGYSNPEADGLWHEAVNAKDDKARQAAYWRLENLLNRDLPILPIYEMNFPTLYHKDVKNLLRTATSVNESLDDVYLEEGTR</sequence>
<protein>
    <submittedName>
        <fullName evidence="7">Peptide/nickel transport system substrate-binding protein</fullName>
    </submittedName>
</protein>
<proteinExistence type="inferred from homology"/>
<dbReference type="InterPro" id="IPR030678">
    <property type="entry name" value="Peptide/Ni-bd"/>
</dbReference>
<evidence type="ECO:0000256" key="3">
    <source>
        <dbReference type="ARBA" id="ARBA00022856"/>
    </source>
</evidence>
<dbReference type="Gene3D" id="3.10.105.10">
    <property type="entry name" value="Dipeptide-binding Protein, Domain 3"/>
    <property type="match status" value="1"/>
</dbReference>
<reference evidence="7 8" key="1">
    <citation type="submission" date="2016-10" db="EMBL/GenBank/DDBJ databases">
        <authorList>
            <person name="de Groot N.N."/>
        </authorList>
    </citation>
    <scope>NUCLEOTIDE SEQUENCE [LARGE SCALE GENOMIC DNA]</scope>
    <source>
        <strain evidence="7 8">LMG 18387</strain>
    </source>
</reference>
<evidence type="ECO:0000256" key="1">
    <source>
        <dbReference type="ARBA" id="ARBA00005695"/>
    </source>
</evidence>
<organism evidence="7 8">
    <name type="scientific">Phytopseudomonas flavescens</name>
    <dbReference type="NCBI Taxonomy" id="29435"/>
    <lineage>
        <taxon>Bacteria</taxon>
        <taxon>Pseudomonadati</taxon>
        <taxon>Pseudomonadota</taxon>
        <taxon>Gammaproteobacteria</taxon>
        <taxon>Pseudomonadales</taxon>
        <taxon>Pseudomonadaceae</taxon>
        <taxon>Phytopseudomonas</taxon>
    </lineage>
</organism>
<evidence type="ECO:0000256" key="5">
    <source>
        <dbReference type="SAM" id="SignalP"/>
    </source>
</evidence>
<feature type="signal peptide" evidence="5">
    <location>
        <begin position="1"/>
        <end position="35"/>
    </location>
</feature>
<dbReference type="PANTHER" id="PTHR30290">
    <property type="entry name" value="PERIPLASMIC BINDING COMPONENT OF ABC TRANSPORTER"/>
    <property type="match status" value="1"/>
</dbReference>
<dbReference type="Proteomes" id="UP000198606">
    <property type="component" value="Unassembled WGS sequence"/>
</dbReference>
<evidence type="ECO:0000256" key="4">
    <source>
        <dbReference type="ARBA" id="ARBA00022927"/>
    </source>
</evidence>
<accession>A0A1G7Z797</accession>
<dbReference type="GO" id="GO:0030288">
    <property type="term" value="C:outer membrane-bounded periplasmic space"/>
    <property type="evidence" value="ECO:0007669"/>
    <property type="project" value="UniProtKB-ARBA"/>
</dbReference>
<dbReference type="STRING" id="29435.SAMN05216588_102230"/>
<keyword evidence="3" id="KW-0571">Peptide transport</keyword>
<dbReference type="GO" id="GO:0043190">
    <property type="term" value="C:ATP-binding cassette (ABC) transporter complex"/>
    <property type="evidence" value="ECO:0007669"/>
    <property type="project" value="InterPro"/>
</dbReference>
<name>A0A1G7Z797_9GAMM</name>
<dbReference type="AlphaFoldDB" id="A0A1G7Z797"/>
<dbReference type="PIRSF" id="PIRSF002741">
    <property type="entry name" value="MppA"/>
    <property type="match status" value="1"/>
</dbReference>
<evidence type="ECO:0000313" key="7">
    <source>
        <dbReference type="EMBL" id="SDH04479.1"/>
    </source>
</evidence>
<dbReference type="Gene3D" id="3.40.190.10">
    <property type="entry name" value="Periplasmic binding protein-like II"/>
    <property type="match status" value="1"/>
</dbReference>
<dbReference type="PANTHER" id="PTHR30290:SF38">
    <property type="entry name" value="D,D-DIPEPTIDE-BINDING PERIPLASMIC PROTEIN DDPA-RELATED"/>
    <property type="match status" value="1"/>
</dbReference>
<keyword evidence="4" id="KW-0653">Protein transport</keyword>
<dbReference type="RefSeq" id="WP_084303287.1">
    <property type="nucleotide sequence ID" value="NZ_FNDG01000002.1"/>
</dbReference>
<dbReference type="SUPFAM" id="SSF53850">
    <property type="entry name" value="Periplasmic binding protein-like II"/>
    <property type="match status" value="1"/>
</dbReference>
<dbReference type="GO" id="GO:0015031">
    <property type="term" value="P:protein transport"/>
    <property type="evidence" value="ECO:0007669"/>
    <property type="project" value="UniProtKB-KW"/>
</dbReference>
<evidence type="ECO:0000256" key="2">
    <source>
        <dbReference type="ARBA" id="ARBA00022729"/>
    </source>
</evidence>
<dbReference type="InterPro" id="IPR000914">
    <property type="entry name" value="SBP_5_dom"/>
</dbReference>
<keyword evidence="4" id="KW-0813">Transport</keyword>
<gene>
    <name evidence="7" type="ORF">SAMN05216588_102230</name>
</gene>
<dbReference type="CDD" id="cd08517">
    <property type="entry name" value="PBP2_NikA_DppA_OppA_like_13"/>
    <property type="match status" value="1"/>
</dbReference>
<dbReference type="InterPro" id="IPR039424">
    <property type="entry name" value="SBP_5"/>
</dbReference>
<evidence type="ECO:0000259" key="6">
    <source>
        <dbReference type="Pfam" id="PF00496"/>
    </source>
</evidence>
<dbReference type="EMBL" id="FNDG01000002">
    <property type="protein sequence ID" value="SDH04479.1"/>
    <property type="molecule type" value="Genomic_DNA"/>
</dbReference>
<dbReference type="GO" id="GO:0015833">
    <property type="term" value="P:peptide transport"/>
    <property type="evidence" value="ECO:0007669"/>
    <property type="project" value="UniProtKB-KW"/>
</dbReference>
<keyword evidence="2 5" id="KW-0732">Signal</keyword>
<feature type="chain" id="PRO_5011752845" evidence="5">
    <location>
        <begin position="36"/>
        <end position="537"/>
    </location>
</feature>
<dbReference type="Pfam" id="PF00496">
    <property type="entry name" value="SBP_bac_5"/>
    <property type="match status" value="1"/>
</dbReference>
<comment type="similarity">
    <text evidence="1">Belongs to the bacterial solute-binding protein 5 family.</text>
</comment>